<feature type="domain" description="Glycosyltransferase subfamily 4-like N-terminal" evidence="3">
    <location>
        <begin position="14"/>
        <end position="184"/>
    </location>
</feature>
<dbReference type="AlphaFoldDB" id="A0A242M4U2"/>
<dbReference type="CDD" id="cd03801">
    <property type="entry name" value="GT4_PimA-like"/>
    <property type="match status" value="1"/>
</dbReference>
<protein>
    <submittedName>
        <fullName evidence="4">Glycosyltransferase</fullName>
    </submittedName>
</protein>
<dbReference type="GO" id="GO:0009103">
    <property type="term" value="P:lipopolysaccharide biosynthetic process"/>
    <property type="evidence" value="ECO:0007669"/>
    <property type="project" value="TreeGrafter"/>
</dbReference>
<organism evidence="4 5">
    <name type="scientific">Caballeronia sordidicola</name>
    <name type="common">Burkholderia sordidicola</name>
    <dbReference type="NCBI Taxonomy" id="196367"/>
    <lineage>
        <taxon>Bacteria</taxon>
        <taxon>Pseudomonadati</taxon>
        <taxon>Pseudomonadota</taxon>
        <taxon>Betaproteobacteria</taxon>
        <taxon>Burkholderiales</taxon>
        <taxon>Burkholderiaceae</taxon>
        <taxon>Caballeronia</taxon>
    </lineage>
</organism>
<proteinExistence type="predicted"/>
<evidence type="ECO:0000259" key="2">
    <source>
        <dbReference type="Pfam" id="PF00534"/>
    </source>
</evidence>
<dbReference type="SUPFAM" id="SSF53756">
    <property type="entry name" value="UDP-Glycosyltransferase/glycogen phosphorylase"/>
    <property type="match status" value="1"/>
</dbReference>
<dbReference type="PANTHER" id="PTHR46401:SF2">
    <property type="entry name" value="GLYCOSYLTRANSFERASE WBBK-RELATED"/>
    <property type="match status" value="1"/>
</dbReference>
<dbReference type="Pfam" id="PF00534">
    <property type="entry name" value="Glycos_transf_1"/>
    <property type="match status" value="1"/>
</dbReference>
<dbReference type="GO" id="GO:0016757">
    <property type="term" value="F:glycosyltransferase activity"/>
    <property type="evidence" value="ECO:0007669"/>
    <property type="project" value="InterPro"/>
</dbReference>
<sequence>MKIAIVTHVVRHNDGQGRVNYEIARAALAEGHQVTLLASHVAPELASETRLRWVAIKVGRFWPTKLFKQQVFALKTALWLKKHKKDYDVLHVNGFISWTKADVNTAHFVHGGWLRSPYYPFKLTSGLWSAYQVVYSHVNAKLEHWAYQRSKIIAAVSEKVAVEIRANGTESGRIEVVYNGVDTTAFTAARRTGSDRAQFQLPDDACLLLFVGDLRTPRKNLDTVLKALLELPPSVHLAVAGYIPGSPYPDEAKALGIGDRVHFLGLVKNMPTLMHSVDAFVFPSRYEAMSLSLLEALAAGLPVITAKTAGGAEIIGTDCGIVLDDPDDATALAGAVMKLADAPELRREMGVAARQLADQFGWARMARRYLDLYRGFANQKGAVASSNDTSDAQKAESVAAV</sequence>
<dbReference type="Proteomes" id="UP000195221">
    <property type="component" value="Unassembled WGS sequence"/>
</dbReference>
<dbReference type="InterPro" id="IPR001296">
    <property type="entry name" value="Glyco_trans_1"/>
</dbReference>
<evidence type="ECO:0000256" key="1">
    <source>
        <dbReference type="ARBA" id="ARBA00022679"/>
    </source>
</evidence>
<comment type="caution">
    <text evidence="4">The sequence shown here is derived from an EMBL/GenBank/DDBJ whole genome shotgun (WGS) entry which is preliminary data.</text>
</comment>
<evidence type="ECO:0000259" key="3">
    <source>
        <dbReference type="Pfam" id="PF13439"/>
    </source>
</evidence>
<dbReference type="EMBL" id="NBTZ01000179">
    <property type="protein sequence ID" value="OTP65591.1"/>
    <property type="molecule type" value="Genomic_DNA"/>
</dbReference>
<accession>A0A242M4U2</accession>
<dbReference type="PANTHER" id="PTHR46401">
    <property type="entry name" value="GLYCOSYLTRANSFERASE WBBK-RELATED"/>
    <property type="match status" value="1"/>
</dbReference>
<dbReference type="Gene3D" id="3.40.50.2000">
    <property type="entry name" value="Glycogen Phosphorylase B"/>
    <property type="match status" value="2"/>
</dbReference>
<name>A0A242M4U2_CABSO</name>
<gene>
    <name evidence="4" type="ORF">PAMC26577_39345</name>
</gene>
<keyword evidence="1 4" id="KW-0808">Transferase</keyword>
<reference evidence="4 5" key="1">
    <citation type="submission" date="2017-03" db="EMBL/GenBank/DDBJ databases">
        <title>Genome analysis of strain PAMC 26577.</title>
        <authorList>
            <person name="Oh H.-M."/>
            <person name="Yang J.-A."/>
        </authorList>
    </citation>
    <scope>NUCLEOTIDE SEQUENCE [LARGE SCALE GENOMIC DNA]</scope>
    <source>
        <strain evidence="4 5">PAMC 26577</strain>
    </source>
</reference>
<evidence type="ECO:0000313" key="4">
    <source>
        <dbReference type="EMBL" id="OTP65591.1"/>
    </source>
</evidence>
<evidence type="ECO:0000313" key="5">
    <source>
        <dbReference type="Proteomes" id="UP000195221"/>
    </source>
</evidence>
<feature type="domain" description="Glycosyl transferase family 1" evidence="2">
    <location>
        <begin position="195"/>
        <end position="355"/>
    </location>
</feature>
<dbReference type="RefSeq" id="WP_075359140.1">
    <property type="nucleotide sequence ID" value="NZ_MSRG01000059.1"/>
</dbReference>
<dbReference type="Pfam" id="PF13439">
    <property type="entry name" value="Glyco_transf_4"/>
    <property type="match status" value="1"/>
</dbReference>
<dbReference type="InterPro" id="IPR028098">
    <property type="entry name" value="Glyco_trans_4-like_N"/>
</dbReference>